<keyword evidence="2" id="KW-0812">Transmembrane</keyword>
<keyword evidence="2" id="KW-0472">Membrane</keyword>
<dbReference type="Pfam" id="PF15956">
    <property type="entry name" value="DUF4760"/>
    <property type="match status" value="1"/>
</dbReference>
<protein>
    <submittedName>
        <fullName evidence="3">Uncharacterized protein</fullName>
    </submittedName>
</protein>
<evidence type="ECO:0000313" key="3">
    <source>
        <dbReference type="EMBL" id="GIF75729.1"/>
    </source>
</evidence>
<evidence type="ECO:0000256" key="1">
    <source>
        <dbReference type="SAM" id="MobiDB-lite"/>
    </source>
</evidence>
<dbReference type="Proteomes" id="UP000604117">
    <property type="component" value="Unassembled WGS sequence"/>
</dbReference>
<reference evidence="3 4" key="1">
    <citation type="submission" date="2021-01" db="EMBL/GenBank/DDBJ databases">
        <title>Whole genome shotgun sequence of Asanoa siamensis NBRC 107932.</title>
        <authorList>
            <person name="Komaki H."/>
            <person name="Tamura T."/>
        </authorList>
    </citation>
    <scope>NUCLEOTIDE SEQUENCE [LARGE SCALE GENOMIC DNA]</scope>
    <source>
        <strain evidence="3 4">NBRC 107932</strain>
    </source>
</reference>
<keyword evidence="4" id="KW-1185">Reference proteome</keyword>
<comment type="caution">
    <text evidence="3">The sequence shown here is derived from an EMBL/GenBank/DDBJ whole genome shotgun (WGS) entry which is preliminary data.</text>
</comment>
<accession>A0ABQ4CWR3</accession>
<dbReference type="EMBL" id="BONE01000047">
    <property type="protein sequence ID" value="GIF75729.1"/>
    <property type="molecule type" value="Genomic_DNA"/>
</dbReference>
<evidence type="ECO:0000313" key="4">
    <source>
        <dbReference type="Proteomes" id="UP000604117"/>
    </source>
</evidence>
<feature type="transmembrane region" description="Helical" evidence="2">
    <location>
        <begin position="6"/>
        <end position="24"/>
    </location>
</feature>
<keyword evidence="2" id="KW-1133">Transmembrane helix</keyword>
<proteinExistence type="predicted"/>
<organism evidence="3 4">
    <name type="scientific">Asanoa siamensis</name>
    <dbReference type="NCBI Taxonomy" id="926357"/>
    <lineage>
        <taxon>Bacteria</taxon>
        <taxon>Bacillati</taxon>
        <taxon>Actinomycetota</taxon>
        <taxon>Actinomycetes</taxon>
        <taxon>Micromonosporales</taxon>
        <taxon>Micromonosporaceae</taxon>
        <taxon>Asanoa</taxon>
    </lineage>
</organism>
<dbReference type="RefSeq" id="WP_203716569.1">
    <property type="nucleotide sequence ID" value="NZ_BONE01000047.1"/>
</dbReference>
<name>A0ABQ4CWR3_9ACTN</name>
<sequence length="172" mass="19392">MSSASIYVAVLSPVVSLCVAVWGFRRTTRADRLKMFLDLQERYLASSARAGRRVMHQCLPGLTEETFDQLTEEQRRDLHHALAVMETIAIAWEAGHVEQSIILNAMGRSFSSAMHKSRSYIDYQAGLRGFRPYPRASRLAGELHRAIEAGASTPRTPRQVRPLTRVKEHLGM</sequence>
<evidence type="ECO:0000256" key="2">
    <source>
        <dbReference type="SAM" id="Phobius"/>
    </source>
</evidence>
<feature type="region of interest" description="Disordered" evidence="1">
    <location>
        <begin position="148"/>
        <end position="172"/>
    </location>
</feature>
<dbReference type="InterPro" id="IPR031876">
    <property type="entry name" value="DUF4760"/>
</dbReference>
<gene>
    <name evidence="3" type="ORF">Asi02nite_52470</name>
</gene>